<dbReference type="OrthoDB" id="92090at2759"/>
<name>R7U632_CAPTE</name>
<evidence type="ECO:0000313" key="2">
    <source>
        <dbReference type="EMBL" id="ELU01825.1"/>
    </source>
</evidence>
<dbReference type="PANTHER" id="PTHR31569:SF4">
    <property type="entry name" value="SWIM-TYPE DOMAIN-CONTAINING PROTEIN"/>
    <property type="match status" value="1"/>
</dbReference>
<sequence length="210" mass="24503">MNEMELLLKEVETVLSDNPRTHVKFEMDDNTNELGMLYFQTFEMFDLYQKFPEALLIDATYCVNKKQMPLYCLMCQDGDGHGRIVAYAIVWNESYLRIQSILTTFKEKNYCGNLRSMVMDKDLTEIKVVKEVFPDLPVIICKFHVLKAFKKETSRISCMQTREEACSLLQKIVLASSSDVYDQLYADLRTTLRSSPEFLAYYDRKLARCA</sequence>
<reference evidence="3" key="3">
    <citation type="submission" date="2015-06" db="UniProtKB">
        <authorList>
            <consortium name="EnsemblMetazoa"/>
        </authorList>
    </citation>
    <scope>IDENTIFICATION</scope>
</reference>
<dbReference type="Proteomes" id="UP000014760">
    <property type="component" value="Unassembled WGS sequence"/>
</dbReference>
<dbReference type="EMBL" id="AMQN01046506">
    <property type="status" value="NOT_ANNOTATED_CDS"/>
    <property type="molecule type" value="Genomic_DNA"/>
</dbReference>
<keyword evidence="4" id="KW-1185">Reference proteome</keyword>
<organism evidence="2">
    <name type="scientific">Capitella teleta</name>
    <name type="common">Polychaete worm</name>
    <dbReference type="NCBI Taxonomy" id="283909"/>
    <lineage>
        <taxon>Eukaryota</taxon>
        <taxon>Metazoa</taxon>
        <taxon>Spiralia</taxon>
        <taxon>Lophotrochozoa</taxon>
        <taxon>Annelida</taxon>
        <taxon>Polychaeta</taxon>
        <taxon>Sedentaria</taxon>
        <taxon>Scolecida</taxon>
        <taxon>Capitellidae</taxon>
        <taxon>Capitella</taxon>
    </lineage>
</organism>
<dbReference type="OMA" id="VITHIYI"/>
<protein>
    <recommendedName>
        <fullName evidence="1">ZSWIM1/3 RNaseH-like domain-containing protein</fullName>
    </recommendedName>
</protein>
<dbReference type="EnsemblMetazoa" id="CapteT191966">
    <property type="protein sequence ID" value="CapteP191966"/>
    <property type="gene ID" value="CapteG191966"/>
</dbReference>
<evidence type="ECO:0000313" key="3">
    <source>
        <dbReference type="EnsemblMetazoa" id="CapteP191966"/>
    </source>
</evidence>
<reference evidence="4" key="1">
    <citation type="submission" date="2012-12" db="EMBL/GenBank/DDBJ databases">
        <authorList>
            <person name="Hellsten U."/>
            <person name="Grimwood J."/>
            <person name="Chapman J.A."/>
            <person name="Shapiro H."/>
            <person name="Aerts A."/>
            <person name="Otillar R.P."/>
            <person name="Terry A.Y."/>
            <person name="Boore J.L."/>
            <person name="Simakov O."/>
            <person name="Marletaz F."/>
            <person name="Cho S.-J."/>
            <person name="Edsinger-Gonzales E."/>
            <person name="Havlak P."/>
            <person name="Kuo D.-H."/>
            <person name="Larsson T."/>
            <person name="Lv J."/>
            <person name="Arendt D."/>
            <person name="Savage R."/>
            <person name="Osoegawa K."/>
            <person name="de Jong P."/>
            <person name="Lindberg D.R."/>
            <person name="Seaver E.C."/>
            <person name="Weisblat D.A."/>
            <person name="Putnam N.H."/>
            <person name="Grigoriev I.V."/>
            <person name="Rokhsar D.S."/>
        </authorList>
    </citation>
    <scope>NUCLEOTIDE SEQUENCE</scope>
    <source>
        <strain evidence="4">I ESC-2004</strain>
    </source>
</reference>
<dbReference type="AlphaFoldDB" id="R7U632"/>
<dbReference type="Pfam" id="PF21056">
    <property type="entry name" value="ZSWIM1-3_RNaseH-like"/>
    <property type="match status" value="1"/>
</dbReference>
<dbReference type="STRING" id="283909.R7U632"/>
<feature type="domain" description="ZSWIM1/3 RNaseH-like" evidence="1">
    <location>
        <begin position="14"/>
        <end position="138"/>
    </location>
</feature>
<dbReference type="PANTHER" id="PTHR31569">
    <property type="entry name" value="SWIM-TYPE DOMAIN-CONTAINING PROTEIN"/>
    <property type="match status" value="1"/>
</dbReference>
<evidence type="ECO:0000259" key="1">
    <source>
        <dbReference type="Pfam" id="PF21056"/>
    </source>
</evidence>
<gene>
    <name evidence="2" type="ORF">CAPTEDRAFT_191966</name>
</gene>
<dbReference type="HOGENOM" id="CLU_1311166_0_0_1"/>
<proteinExistence type="predicted"/>
<accession>R7U632</accession>
<dbReference type="EMBL" id="KB304603">
    <property type="protein sequence ID" value="ELU01825.1"/>
    <property type="molecule type" value="Genomic_DNA"/>
</dbReference>
<dbReference type="InterPro" id="IPR048324">
    <property type="entry name" value="ZSWIM1-3_RNaseH-like"/>
</dbReference>
<reference evidence="2 4" key="2">
    <citation type="journal article" date="2013" name="Nature">
        <title>Insights into bilaterian evolution from three spiralian genomes.</title>
        <authorList>
            <person name="Simakov O."/>
            <person name="Marletaz F."/>
            <person name="Cho S.J."/>
            <person name="Edsinger-Gonzales E."/>
            <person name="Havlak P."/>
            <person name="Hellsten U."/>
            <person name="Kuo D.H."/>
            <person name="Larsson T."/>
            <person name="Lv J."/>
            <person name="Arendt D."/>
            <person name="Savage R."/>
            <person name="Osoegawa K."/>
            <person name="de Jong P."/>
            <person name="Grimwood J."/>
            <person name="Chapman J.A."/>
            <person name="Shapiro H."/>
            <person name="Aerts A."/>
            <person name="Otillar R.P."/>
            <person name="Terry A.Y."/>
            <person name="Boore J.L."/>
            <person name="Grigoriev I.V."/>
            <person name="Lindberg D.R."/>
            <person name="Seaver E.C."/>
            <person name="Weisblat D.A."/>
            <person name="Putnam N.H."/>
            <person name="Rokhsar D.S."/>
        </authorList>
    </citation>
    <scope>NUCLEOTIDE SEQUENCE</scope>
    <source>
        <strain evidence="2 4">I ESC-2004</strain>
    </source>
</reference>
<evidence type="ECO:0000313" key="4">
    <source>
        <dbReference type="Proteomes" id="UP000014760"/>
    </source>
</evidence>
<dbReference type="InterPro" id="IPR052579">
    <property type="entry name" value="Zinc_finger_SWIM"/>
</dbReference>